<dbReference type="GO" id="GO:0042595">
    <property type="term" value="P:behavioral response to starvation"/>
    <property type="evidence" value="ECO:0007669"/>
    <property type="project" value="EnsemblMetazoa"/>
</dbReference>
<feature type="signal peptide" evidence="4">
    <location>
        <begin position="1"/>
        <end position="18"/>
    </location>
</feature>
<dbReference type="PANTHER" id="PTHR11008:SF32">
    <property type="entry name" value="CIRCADIAN CLOCK-CONTROLLED PROTEIN DAYWAKE-RELATED"/>
    <property type="match status" value="1"/>
</dbReference>
<dbReference type="EMBL" id="CH902617">
    <property type="protein sequence ID" value="KPU79255.1"/>
    <property type="molecule type" value="Genomic_DNA"/>
</dbReference>
<name>A0A0P8XWW9_DROAN</name>
<evidence type="ECO:0000313" key="5">
    <source>
        <dbReference type="EMBL" id="KPU79255.1"/>
    </source>
</evidence>
<dbReference type="GO" id="GO:0005615">
    <property type="term" value="C:extracellular space"/>
    <property type="evidence" value="ECO:0007669"/>
    <property type="project" value="EnsemblMetazoa"/>
</dbReference>
<reference evidence="5 6" key="1">
    <citation type="journal article" date="2007" name="Nature">
        <title>Evolution of genes and genomes on the Drosophila phylogeny.</title>
        <authorList>
            <consortium name="Drosophila 12 Genomes Consortium"/>
            <person name="Clark A.G."/>
            <person name="Eisen M.B."/>
            <person name="Smith D.R."/>
            <person name="Bergman C.M."/>
            <person name="Oliver B."/>
            <person name="Markow T.A."/>
            <person name="Kaufman T.C."/>
            <person name="Kellis M."/>
            <person name="Gelbart W."/>
            <person name="Iyer V.N."/>
            <person name="Pollard D.A."/>
            <person name="Sackton T.B."/>
            <person name="Larracuente A.M."/>
            <person name="Singh N.D."/>
            <person name="Abad J.P."/>
            <person name="Abt D.N."/>
            <person name="Adryan B."/>
            <person name="Aguade M."/>
            <person name="Akashi H."/>
            <person name="Anderson W.W."/>
            <person name="Aquadro C.F."/>
            <person name="Ardell D.H."/>
            <person name="Arguello R."/>
            <person name="Artieri C.G."/>
            <person name="Barbash D.A."/>
            <person name="Barker D."/>
            <person name="Barsanti P."/>
            <person name="Batterham P."/>
            <person name="Batzoglou S."/>
            <person name="Begun D."/>
            <person name="Bhutkar A."/>
            <person name="Blanco E."/>
            <person name="Bosak S.A."/>
            <person name="Bradley R.K."/>
            <person name="Brand A.D."/>
            <person name="Brent M.R."/>
            <person name="Brooks A.N."/>
            <person name="Brown R.H."/>
            <person name="Butlin R.K."/>
            <person name="Caggese C."/>
            <person name="Calvi B.R."/>
            <person name="Bernardo de Carvalho A."/>
            <person name="Caspi A."/>
            <person name="Castrezana S."/>
            <person name="Celniker S.E."/>
            <person name="Chang J.L."/>
            <person name="Chapple C."/>
            <person name="Chatterji S."/>
            <person name="Chinwalla A."/>
            <person name="Civetta A."/>
            <person name="Clifton S.W."/>
            <person name="Comeron J.M."/>
            <person name="Costello J.C."/>
            <person name="Coyne J.A."/>
            <person name="Daub J."/>
            <person name="David R.G."/>
            <person name="Delcher A.L."/>
            <person name="Delehaunty K."/>
            <person name="Do C.B."/>
            <person name="Ebling H."/>
            <person name="Edwards K."/>
            <person name="Eickbush T."/>
            <person name="Evans J.D."/>
            <person name="Filipski A."/>
            <person name="Findeiss S."/>
            <person name="Freyhult E."/>
            <person name="Fulton L."/>
            <person name="Fulton R."/>
            <person name="Garcia A.C."/>
            <person name="Gardiner A."/>
            <person name="Garfield D.A."/>
            <person name="Garvin B.E."/>
            <person name="Gibson G."/>
            <person name="Gilbert D."/>
            <person name="Gnerre S."/>
            <person name="Godfrey J."/>
            <person name="Good R."/>
            <person name="Gotea V."/>
            <person name="Gravely B."/>
            <person name="Greenberg A.J."/>
            <person name="Griffiths-Jones S."/>
            <person name="Gross S."/>
            <person name="Guigo R."/>
            <person name="Gustafson E.A."/>
            <person name="Haerty W."/>
            <person name="Hahn M.W."/>
            <person name="Halligan D.L."/>
            <person name="Halpern A.L."/>
            <person name="Halter G.M."/>
            <person name="Han M.V."/>
            <person name="Heger A."/>
            <person name="Hillier L."/>
            <person name="Hinrichs A.S."/>
            <person name="Holmes I."/>
            <person name="Hoskins R.A."/>
            <person name="Hubisz M.J."/>
            <person name="Hultmark D."/>
            <person name="Huntley M.A."/>
            <person name="Jaffe D.B."/>
            <person name="Jagadeeshan S."/>
            <person name="Jeck W.R."/>
            <person name="Johnson J."/>
            <person name="Jones C.D."/>
            <person name="Jordan W.C."/>
            <person name="Karpen G.H."/>
            <person name="Kataoka E."/>
            <person name="Keightley P.D."/>
            <person name="Kheradpour P."/>
            <person name="Kirkness E.F."/>
            <person name="Koerich L.B."/>
            <person name="Kristiansen K."/>
            <person name="Kudrna D."/>
            <person name="Kulathinal R.J."/>
            <person name="Kumar S."/>
            <person name="Kwok R."/>
            <person name="Lander E."/>
            <person name="Langley C.H."/>
            <person name="Lapoint R."/>
            <person name="Lazzaro B.P."/>
            <person name="Lee S.J."/>
            <person name="Levesque L."/>
            <person name="Li R."/>
            <person name="Lin C.F."/>
            <person name="Lin M.F."/>
            <person name="Lindblad-Toh K."/>
            <person name="Llopart A."/>
            <person name="Long M."/>
            <person name="Low L."/>
            <person name="Lozovsky E."/>
            <person name="Lu J."/>
            <person name="Luo M."/>
            <person name="Machado C.A."/>
            <person name="Makalowski W."/>
            <person name="Marzo M."/>
            <person name="Matsuda M."/>
            <person name="Matzkin L."/>
            <person name="McAllister B."/>
            <person name="McBride C.S."/>
            <person name="McKernan B."/>
            <person name="McKernan K."/>
            <person name="Mendez-Lago M."/>
            <person name="Minx P."/>
            <person name="Mollenhauer M.U."/>
            <person name="Montooth K."/>
            <person name="Mount S.M."/>
            <person name="Mu X."/>
            <person name="Myers E."/>
            <person name="Negre B."/>
            <person name="Newfeld S."/>
            <person name="Nielsen R."/>
            <person name="Noor M.A."/>
            <person name="O'Grady P."/>
            <person name="Pachter L."/>
            <person name="Papaceit M."/>
            <person name="Parisi M.J."/>
            <person name="Parisi M."/>
            <person name="Parts L."/>
            <person name="Pedersen J.S."/>
            <person name="Pesole G."/>
            <person name="Phillippy A.M."/>
            <person name="Ponting C.P."/>
            <person name="Pop M."/>
            <person name="Porcelli D."/>
            <person name="Powell J.R."/>
            <person name="Prohaska S."/>
            <person name="Pruitt K."/>
            <person name="Puig M."/>
            <person name="Quesneville H."/>
            <person name="Ram K.R."/>
            <person name="Rand D."/>
            <person name="Rasmussen M.D."/>
            <person name="Reed L.K."/>
            <person name="Reenan R."/>
            <person name="Reily A."/>
            <person name="Remington K.A."/>
            <person name="Rieger T.T."/>
            <person name="Ritchie M.G."/>
            <person name="Robin C."/>
            <person name="Rogers Y.H."/>
            <person name="Rohde C."/>
            <person name="Rozas J."/>
            <person name="Rubenfield M.J."/>
            <person name="Ruiz A."/>
            <person name="Russo S."/>
            <person name="Salzberg S.L."/>
            <person name="Sanchez-Gracia A."/>
            <person name="Saranga D.J."/>
            <person name="Sato H."/>
            <person name="Schaeffer S.W."/>
            <person name="Schatz M.C."/>
            <person name="Schlenke T."/>
            <person name="Schwartz R."/>
            <person name="Segarra C."/>
            <person name="Singh R.S."/>
            <person name="Sirot L."/>
            <person name="Sirota M."/>
            <person name="Sisneros N.B."/>
            <person name="Smith C.D."/>
            <person name="Smith T.F."/>
            <person name="Spieth J."/>
            <person name="Stage D.E."/>
            <person name="Stark A."/>
            <person name="Stephan W."/>
            <person name="Strausberg R.L."/>
            <person name="Strempel S."/>
            <person name="Sturgill D."/>
            <person name="Sutton G."/>
            <person name="Sutton G.G."/>
            <person name="Tao W."/>
            <person name="Teichmann S."/>
            <person name="Tobari Y.N."/>
            <person name="Tomimura Y."/>
            <person name="Tsolas J.M."/>
            <person name="Valente V.L."/>
            <person name="Venter E."/>
            <person name="Venter J.C."/>
            <person name="Vicario S."/>
            <person name="Vieira F.G."/>
            <person name="Vilella A.J."/>
            <person name="Villasante A."/>
            <person name="Walenz B."/>
            <person name="Wang J."/>
            <person name="Wasserman M."/>
            <person name="Watts T."/>
            <person name="Wilson D."/>
            <person name="Wilson R.K."/>
            <person name="Wing R.A."/>
            <person name="Wolfner M.F."/>
            <person name="Wong A."/>
            <person name="Wong G.K."/>
            <person name="Wu C.I."/>
            <person name="Wu G."/>
            <person name="Yamamoto D."/>
            <person name="Yang H.P."/>
            <person name="Yang S.P."/>
            <person name="Yorke J.A."/>
            <person name="Yoshida K."/>
            <person name="Zdobnov E."/>
            <person name="Zhang P."/>
            <person name="Zhang Y."/>
            <person name="Zimin A.V."/>
            <person name="Baldwin J."/>
            <person name="Abdouelleil A."/>
            <person name="Abdulkadir J."/>
            <person name="Abebe A."/>
            <person name="Abera B."/>
            <person name="Abreu J."/>
            <person name="Acer S.C."/>
            <person name="Aftuck L."/>
            <person name="Alexander A."/>
            <person name="An P."/>
            <person name="Anderson E."/>
            <person name="Anderson S."/>
            <person name="Arachi H."/>
            <person name="Azer M."/>
            <person name="Bachantsang P."/>
            <person name="Barry A."/>
            <person name="Bayul T."/>
            <person name="Berlin A."/>
            <person name="Bessette D."/>
            <person name="Bloom T."/>
            <person name="Blye J."/>
            <person name="Boguslavskiy L."/>
            <person name="Bonnet C."/>
            <person name="Boukhgalter B."/>
            <person name="Bourzgui I."/>
            <person name="Brown A."/>
            <person name="Cahill P."/>
            <person name="Channer S."/>
            <person name="Cheshatsang Y."/>
            <person name="Chuda L."/>
            <person name="Citroen M."/>
            <person name="Collymore A."/>
            <person name="Cooke P."/>
            <person name="Costello M."/>
            <person name="D'Aco K."/>
            <person name="Daza R."/>
            <person name="De Haan G."/>
            <person name="DeGray S."/>
            <person name="DeMaso C."/>
            <person name="Dhargay N."/>
            <person name="Dooley K."/>
            <person name="Dooley E."/>
            <person name="Doricent M."/>
            <person name="Dorje P."/>
            <person name="Dorjee K."/>
            <person name="Dupes A."/>
            <person name="Elong R."/>
            <person name="Falk J."/>
            <person name="Farina A."/>
            <person name="Faro S."/>
            <person name="Ferguson D."/>
            <person name="Fisher S."/>
            <person name="Foley C.D."/>
            <person name="Franke A."/>
            <person name="Friedrich D."/>
            <person name="Gadbois L."/>
            <person name="Gearin G."/>
            <person name="Gearin C.R."/>
            <person name="Giannoukos G."/>
            <person name="Goode T."/>
            <person name="Graham J."/>
            <person name="Grandbois E."/>
            <person name="Grewal S."/>
            <person name="Gyaltsen K."/>
            <person name="Hafez N."/>
            <person name="Hagos B."/>
            <person name="Hall J."/>
            <person name="Henson C."/>
            <person name="Hollinger A."/>
            <person name="Honan T."/>
            <person name="Huard M.D."/>
            <person name="Hughes L."/>
            <person name="Hurhula B."/>
            <person name="Husby M.E."/>
            <person name="Kamat A."/>
            <person name="Kanga B."/>
            <person name="Kashin S."/>
            <person name="Khazanovich D."/>
            <person name="Kisner P."/>
            <person name="Lance K."/>
            <person name="Lara M."/>
            <person name="Lee W."/>
            <person name="Lennon N."/>
            <person name="Letendre F."/>
            <person name="LeVine R."/>
            <person name="Lipovsky A."/>
            <person name="Liu X."/>
            <person name="Liu J."/>
            <person name="Liu S."/>
            <person name="Lokyitsang T."/>
            <person name="Lokyitsang Y."/>
            <person name="Lubonja R."/>
            <person name="Lui A."/>
            <person name="MacDonald P."/>
            <person name="Magnisalis V."/>
            <person name="Maru K."/>
            <person name="Matthews C."/>
            <person name="McCusker W."/>
            <person name="McDonough S."/>
            <person name="Mehta T."/>
            <person name="Meldrim J."/>
            <person name="Meneus L."/>
            <person name="Mihai O."/>
            <person name="Mihalev A."/>
            <person name="Mihova T."/>
            <person name="Mittelman R."/>
            <person name="Mlenga V."/>
            <person name="Montmayeur A."/>
            <person name="Mulrain L."/>
            <person name="Navidi A."/>
            <person name="Naylor J."/>
            <person name="Negash T."/>
            <person name="Nguyen T."/>
            <person name="Nguyen N."/>
            <person name="Nicol R."/>
            <person name="Norbu C."/>
            <person name="Norbu N."/>
            <person name="Novod N."/>
            <person name="O'Neill B."/>
            <person name="Osman S."/>
            <person name="Markiewicz E."/>
            <person name="Oyono O.L."/>
            <person name="Patti C."/>
            <person name="Phunkhang P."/>
            <person name="Pierre F."/>
            <person name="Priest M."/>
            <person name="Raghuraman S."/>
            <person name="Rege F."/>
            <person name="Reyes R."/>
            <person name="Rise C."/>
            <person name="Rogov P."/>
            <person name="Ross K."/>
            <person name="Ryan E."/>
            <person name="Settipalli S."/>
            <person name="Shea T."/>
            <person name="Sherpa N."/>
            <person name="Shi L."/>
            <person name="Shih D."/>
            <person name="Sparrow T."/>
            <person name="Spaulding J."/>
            <person name="Stalker J."/>
            <person name="Stange-Thomann N."/>
            <person name="Stavropoulos S."/>
            <person name="Stone C."/>
            <person name="Strader C."/>
            <person name="Tesfaye S."/>
            <person name="Thomson T."/>
            <person name="Thoulutsang Y."/>
            <person name="Thoulutsang D."/>
            <person name="Topham K."/>
            <person name="Topping I."/>
            <person name="Tsamla T."/>
            <person name="Vassiliev H."/>
            <person name="Vo A."/>
            <person name="Wangchuk T."/>
            <person name="Wangdi T."/>
            <person name="Weiand M."/>
            <person name="Wilkinson J."/>
            <person name="Wilson A."/>
            <person name="Yadav S."/>
            <person name="Young G."/>
            <person name="Yu Q."/>
            <person name="Zembek L."/>
            <person name="Zhong D."/>
            <person name="Zimmer A."/>
            <person name="Zwirko Z."/>
            <person name="Jaffe D.B."/>
            <person name="Alvarez P."/>
            <person name="Brockman W."/>
            <person name="Butler J."/>
            <person name="Chin C."/>
            <person name="Gnerre S."/>
            <person name="Grabherr M."/>
            <person name="Kleber M."/>
            <person name="Mauceli E."/>
            <person name="MacCallum I."/>
        </authorList>
    </citation>
    <scope>NUCLEOTIDE SEQUENCE [LARGE SCALE GENOMIC DNA]</scope>
    <source>
        <strain evidence="6">Tucson 14024-0371.13</strain>
    </source>
</reference>
<evidence type="ECO:0000256" key="3">
    <source>
        <dbReference type="ARBA" id="ARBA00060902"/>
    </source>
</evidence>
<keyword evidence="1 4" id="KW-0732">Signal</keyword>
<dbReference type="GO" id="GO:0008049">
    <property type="term" value="P:male courtship behavior"/>
    <property type="evidence" value="ECO:0007669"/>
    <property type="project" value="EnsemblMetazoa"/>
</dbReference>
<proteinExistence type="inferred from homology"/>
<dbReference type="GO" id="GO:0007623">
    <property type="term" value="P:circadian rhythm"/>
    <property type="evidence" value="ECO:0007669"/>
    <property type="project" value="EnsemblMetazoa"/>
</dbReference>
<dbReference type="InterPro" id="IPR038606">
    <property type="entry name" value="To_sf"/>
</dbReference>
<dbReference type="PANTHER" id="PTHR11008">
    <property type="entry name" value="PROTEIN TAKEOUT-LIKE PROTEIN"/>
    <property type="match status" value="1"/>
</dbReference>
<dbReference type="FunFam" id="3.15.10.30:FF:000001">
    <property type="entry name" value="Takeout-like protein 1"/>
    <property type="match status" value="2"/>
</dbReference>
<accession>A0A0P8XWW9</accession>
<organism evidence="5 6">
    <name type="scientific">Drosophila ananassae</name>
    <name type="common">Fruit fly</name>
    <dbReference type="NCBI Taxonomy" id="7217"/>
    <lineage>
        <taxon>Eukaryota</taxon>
        <taxon>Metazoa</taxon>
        <taxon>Ecdysozoa</taxon>
        <taxon>Arthropoda</taxon>
        <taxon>Hexapoda</taxon>
        <taxon>Insecta</taxon>
        <taxon>Pterygota</taxon>
        <taxon>Neoptera</taxon>
        <taxon>Endopterygota</taxon>
        <taxon>Diptera</taxon>
        <taxon>Brachycera</taxon>
        <taxon>Muscomorpha</taxon>
        <taxon>Ephydroidea</taxon>
        <taxon>Drosophilidae</taxon>
        <taxon>Drosophila</taxon>
        <taxon>Sophophora</taxon>
    </lineage>
</organism>
<protein>
    <recommendedName>
        <fullName evidence="7">Protein takeout</fullName>
    </recommendedName>
</protein>
<dbReference type="SMART" id="SM00700">
    <property type="entry name" value="JHBP"/>
    <property type="match status" value="2"/>
</dbReference>
<comment type="similarity">
    <text evidence="3">Belongs to the TO family.</text>
</comment>
<dbReference type="SMR" id="A0A0P8XWW9"/>
<dbReference type="Proteomes" id="UP000007801">
    <property type="component" value="Unassembled WGS sequence"/>
</dbReference>
<gene>
    <name evidence="5" type="primary">Dana\GF17554</name>
    <name evidence="5" type="synonym">dana_GLEANR_18817</name>
    <name evidence="5" type="ORF">GF17554</name>
</gene>
<evidence type="ECO:0000256" key="2">
    <source>
        <dbReference type="ARBA" id="ARBA00023108"/>
    </source>
</evidence>
<dbReference type="STRING" id="7217.A0A0P8XWW9"/>
<feature type="chain" id="PRO_5006154213" description="Protein takeout" evidence="4">
    <location>
        <begin position="19"/>
        <end position="533"/>
    </location>
</feature>
<dbReference type="eggNOG" id="ENOG502SQ21">
    <property type="taxonomic scope" value="Eukaryota"/>
</dbReference>
<sequence>MTGVILAIVLCLSVAVKAEFPDDPKPCKYGDGDCIVKLVNTMFEERSSVADPSLNLKQLDPLKVETMTISQGEDKSPVAINLKFTNNLLYGIKGLRFTKVKGFDKDLTAVHEIKGVTKVFSMVGPYTINGKVLILPISGTGQSNITLANMKAIIRFSGKAVEKNGDTYLDVDDLKLSIKPETIHFHFGNLFNGDKALGDNMNVFLNENSEAIYKETAPAVEKAFGNKFMEIVKDVFSAHPYAKLFAQENLLKVFYVINFDGALNGVLFAAKGISISASIMELPLALVLLSGCALGYAHGHALQLPSGVQRCELMDDSCLLKGVEFVLKNYAKSGVKELGLIPLDPLHINKFQIGRNPHSPVNIDLSFRDVDLLGLGDAIPKRVGGFTLNLGRSIELVMEVPELAVKGPYSVDGRVLILPIVGKGNAKIILKKSRIHAVINFKPVSKGEHQTFAEVVDVKVDVSPSHVTYHLEGLFNGQKELSDNMHALINENWQEIFNELKPGIGEAFGLITKAVLSKVFGKYPLEQLFIVSN</sequence>
<evidence type="ECO:0000313" key="6">
    <source>
        <dbReference type="Proteomes" id="UP000007801"/>
    </source>
</evidence>
<dbReference type="GO" id="GO:0008343">
    <property type="term" value="P:adult feeding behavior"/>
    <property type="evidence" value="ECO:0007669"/>
    <property type="project" value="EnsemblMetazoa"/>
</dbReference>
<dbReference type="AlphaFoldDB" id="A0A0P8XWW9"/>
<dbReference type="InParanoid" id="A0A0P8XWW9"/>
<evidence type="ECO:0000256" key="1">
    <source>
        <dbReference type="ARBA" id="ARBA00022729"/>
    </source>
</evidence>
<evidence type="ECO:0008006" key="7">
    <source>
        <dbReference type="Google" id="ProtNLM"/>
    </source>
</evidence>
<keyword evidence="2" id="KW-0090">Biological rhythms</keyword>
<evidence type="ECO:0000256" key="4">
    <source>
        <dbReference type="SAM" id="SignalP"/>
    </source>
</evidence>
<dbReference type="Pfam" id="PF06585">
    <property type="entry name" value="JHBP"/>
    <property type="match status" value="2"/>
</dbReference>
<dbReference type="Gene3D" id="3.15.10.30">
    <property type="entry name" value="Haemolymph juvenile hormone binding protein"/>
    <property type="match status" value="2"/>
</dbReference>
<dbReference type="OrthoDB" id="8190514at2759"/>
<keyword evidence="6" id="KW-1185">Reference proteome</keyword>
<dbReference type="InterPro" id="IPR010562">
    <property type="entry name" value="Haemolymph_juvenile_hormone-bd"/>
</dbReference>